<dbReference type="Gene3D" id="1.10.10.10">
    <property type="entry name" value="Winged helix-like DNA-binding domain superfamily/Winged helix DNA-binding domain"/>
    <property type="match status" value="1"/>
</dbReference>
<dbReference type="PRINTS" id="PR00598">
    <property type="entry name" value="HTHMARR"/>
</dbReference>
<sequence length="157" mass="17269">MTTPVTGLDREEEILWRSLIEVLVRLPRLLDEQFTREAQVGMTEYSVLVALSEAPDGELRMGELAQATALSRSRISRVVDDLVRRSLVTRRKSEQDARSSLAAIAPAGAAVLAAAYPGHLARVRSLVFDHVTRSEMRAMTEALSRVLVALREAAGDD</sequence>
<dbReference type="PROSITE" id="PS50995">
    <property type="entry name" value="HTH_MARR_2"/>
    <property type="match status" value="1"/>
</dbReference>
<dbReference type="GO" id="GO:0006950">
    <property type="term" value="P:response to stress"/>
    <property type="evidence" value="ECO:0007669"/>
    <property type="project" value="TreeGrafter"/>
</dbReference>
<dbReference type="SMART" id="SM00347">
    <property type="entry name" value="HTH_MARR"/>
    <property type="match status" value="1"/>
</dbReference>
<dbReference type="RefSeq" id="WP_106241532.1">
    <property type="nucleotide sequence ID" value="NZ_CP109074.1"/>
</dbReference>
<dbReference type="InterPro" id="IPR036388">
    <property type="entry name" value="WH-like_DNA-bd_sf"/>
</dbReference>
<evidence type="ECO:0000313" key="2">
    <source>
        <dbReference type="EMBL" id="PRX64859.1"/>
    </source>
</evidence>
<comment type="caution">
    <text evidence="2">The sequence shown here is derived from an EMBL/GenBank/DDBJ whole genome shotgun (WGS) entry which is preliminary data.</text>
</comment>
<dbReference type="PANTHER" id="PTHR33164">
    <property type="entry name" value="TRANSCRIPTIONAL REGULATOR, MARR FAMILY"/>
    <property type="match status" value="1"/>
</dbReference>
<keyword evidence="3" id="KW-1185">Reference proteome</keyword>
<dbReference type="InterPro" id="IPR036390">
    <property type="entry name" value="WH_DNA-bd_sf"/>
</dbReference>
<reference evidence="2 3" key="1">
    <citation type="submission" date="2018-03" db="EMBL/GenBank/DDBJ databases">
        <title>Genomic Encyclopedia of Type Strains, Phase III (KMG-III): the genomes of soil and plant-associated and newly described type strains.</title>
        <authorList>
            <person name="Whitman W."/>
        </authorList>
    </citation>
    <scope>NUCLEOTIDE SEQUENCE [LARGE SCALE GENOMIC DNA]</scope>
    <source>
        <strain evidence="2 3">CGMCC 4.7104</strain>
    </source>
</reference>
<dbReference type="Proteomes" id="UP000238312">
    <property type="component" value="Unassembled WGS sequence"/>
</dbReference>
<dbReference type="OrthoDB" id="8635520at2"/>
<dbReference type="SUPFAM" id="SSF46785">
    <property type="entry name" value="Winged helix' DNA-binding domain"/>
    <property type="match status" value="1"/>
</dbReference>
<dbReference type="InterPro" id="IPR000835">
    <property type="entry name" value="HTH_MarR-typ"/>
</dbReference>
<proteinExistence type="predicted"/>
<organism evidence="2 3">
    <name type="scientific">Nonomuraea fuscirosea</name>
    <dbReference type="NCBI Taxonomy" id="1291556"/>
    <lineage>
        <taxon>Bacteria</taxon>
        <taxon>Bacillati</taxon>
        <taxon>Actinomycetota</taxon>
        <taxon>Actinomycetes</taxon>
        <taxon>Streptosporangiales</taxon>
        <taxon>Streptosporangiaceae</taxon>
        <taxon>Nonomuraea</taxon>
    </lineage>
</organism>
<dbReference type="Pfam" id="PF12802">
    <property type="entry name" value="MarR_2"/>
    <property type="match status" value="1"/>
</dbReference>
<accession>A0A2T0MZR8</accession>
<evidence type="ECO:0000313" key="3">
    <source>
        <dbReference type="Proteomes" id="UP000238312"/>
    </source>
</evidence>
<dbReference type="AlphaFoldDB" id="A0A2T0MZR8"/>
<dbReference type="GO" id="GO:0003700">
    <property type="term" value="F:DNA-binding transcription factor activity"/>
    <property type="evidence" value="ECO:0007669"/>
    <property type="project" value="InterPro"/>
</dbReference>
<evidence type="ECO:0000259" key="1">
    <source>
        <dbReference type="PROSITE" id="PS50995"/>
    </source>
</evidence>
<dbReference type="InterPro" id="IPR039422">
    <property type="entry name" value="MarR/SlyA-like"/>
</dbReference>
<dbReference type="EMBL" id="PVNG01000008">
    <property type="protein sequence ID" value="PRX64859.1"/>
    <property type="molecule type" value="Genomic_DNA"/>
</dbReference>
<name>A0A2T0MZR8_9ACTN</name>
<feature type="domain" description="HTH marR-type" evidence="1">
    <location>
        <begin position="12"/>
        <end position="148"/>
    </location>
</feature>
<dbReference type="PANTHER" id="PTHR33164:SF99">
    <property type="entry name" value="MARR FAMILY REGULATORY PROTEIN"/>
    <property type="match status" value="1"/>
</dbReference>
<protein>
    <submittedName>
        <fullName evidence="2">MarR family transcriptional regulator</fullName>
    </submittedName>
</protein>
<gene>
    <name evidence="2" type="ORF">B0I32_108220</name>
</gene>